<proteinExistence type="predicted"/>
<evidence type="ECO:0000313" key="2">
    <source>
        <dbReference type="Proteomes" id="UP000828390"/>
    </source>
</evidence>
<evidence type="ECO:0008006" key="3">
    <source>
        <dbReference type="Google" id="ProtNLM"/>
    </source>
</evidence>
<comment type="caution">
    <text evidence="1">The sequence shown here is derived from an EMBL/GenBank/DDBJ whole genome shotgun (WGS) entry which is preliminary data.</text>
</comment>
<name>A0A9D4KR52_DREPO</name>
<accession>A0A9D4KR52</accession>
<dbReference type="EMBL" id="JAIWYP010000003">
    <property type="protein sequence ID" value="KAH3844567.1"/>
    <property type="molecule type" value="Genomic_DNA"/>
</dbReference>
<organism evidence="1 2">
    <name type="scientific">Dreissena polymorpha</name>
    <name type="common">Zebra mussel</name>
    <name type="synonym">Mytilus polymorpha</name>
    <dbReference type="NCBI Taxonomy" id="45954"/>
    <lineage>
        <taxon>Eukaryota</taxon>
        <taxon>Metazoa</taxon>
        <taxon>Spiralia</taxon>
        <taxon>Lophotrochozoa</taxon>
        <taxon>Mollusca</taxon>
        <taxon>Bivalvia</taxon>
        <taxon>Autobranchia</taxon>
        <taxon>Heteroconchia</taxon>
        <taxon>Euheterodonta</taxon>
        <taxon>Imparidentia</taxon>
        <taxon>Neoheterodontei</taxon>
        <taxon>Myida</taxon>
        <taxon>Dreissenoidea</taxon>
        <taxon>Dreissenidae</taxon>
        <taxon>Dreissena</taxon>
    </lineage>
</organism>
<reference evidence="1" key="2">
    <citation type="submission" date="2020-11" db="EMBL/GenBank/DDBJ databases">
        <authorList>
            <person name="McCartney M.A."/>
            <person name="Auch B."/>
            <person name="Kono T."/>
            <person name="Mallez S."/>
            <person name="Becker A."/>
            <person name="Gohl D.M."/>
            <person name="Silverstein K.A.T."/>
            <person name="Koren S."/>
            <person name="Bechman K.B."/>
            <person name="Herman A."/>
            <person name="Abrahante J.E."/>
            <person name="Garbe J."/>
        </authorList>
    </citation>
    <scope>NUCLEOTIDE SEQUENCE</scope>
    <source>
        <strain evidence="1">Duluth1</strain>
        <tissue evidence="1">Whole animal</tissue>
    </source>
</reference>
<protein>
    <recommendedName>
        <fullName evidence="3">MULE transposase domain-containing protein</fullName>
    </recommendedName>
</protein>
<evidence type="ECO:0000313" key="1">
    <source>
        <dbReference type="EMBL" id="KAH3844567.1"/>
    </source>
</evidence>
<reference evidence="1" key="1">
    <citation type="journal article" date="2019" name="bioRxiv">
        <title>The Genome of the Zebra Mussel, Dreissena polymorpha: A Resource for Invasive Species Research.</title>
        <authorList>
            <person name="McCartney M.A."/>
            <person name="Auch B."/>
            <person name="Kono T."/>
            <person name="Mallez S."/>
            <person name="Zhang Y."/>
            <person name="Obille A."/>
            <person name="Becker A."/>
            <person name="Abrahante J.E."/>
            <person name="Garbe J."/>
            <person name="Badalamenti J.P."/>
            <person name="Herman A."/>
            <person name="Mangelson H."/>
            <person name="Liachko I."/>
            <person name="Sullivan S."/>
            <person name="Sone E.D."/>
            <person name="Koren S."/>
            <person name="Silverstein K.A.T."/>
            <person name="Beckman K.B."/>
            <person name="Gohl D.M."/>
        </authorList>
    </citation>
    <scope>NUCLEOTIDE SEQUENCE</scope>
    <source>
        <strain evidence="1">Duluth1</strain>
        <tissue evidence="1">Whole animal</tissue>
    </source>
</reference>
<sequence length="131" mass="14672">MSCICLSQINYSVLFCSIYPCTCICLQVVKAPFTSLLSIHAFVRRGDHAKQLPLVFVCMFGKRTQDYVRVLQAVGRMVGGEVVVVDFVVDFEVGLWAAIREVFQGASIRGCSFHWGQAVWRNVVVHVTLKT</sequence>
<gene>
    <name evidence="1" type="ORF">DPMN_086826</name>
</gene>
<keyword evidence="2" id="KW-1185">Reference proteome</keyword>
<dbReference type="AlphaFoldDB" id="A0A9D4KR52"/>
<dbReference type="Proteomes" id="UP000828390">
    <property type="component" value="Unassembled WGS sequence"/>
</dbReference>